<sequence>MSIKRKTPANSSTTSTLMPISVDVDLVRFEKNLLQIGFFGANDARDKNRTSRRIEQIVHRNGHKIKVAAEFRGSELLGLPSTTDRDKFIALLKIISEDRARTGQIDNPIRFSGYRLIQELGLSRNGEIYEEILKWGKRMTDTTITSEQVVYRAAKKVYSDEVLHVFRSFRRTGSSNLNGAEKQEHYEVVLEDWLLENLNQRYVIPEDFNAYKQLARPTAKGIFGNLHLWFHASQGRQVEKDYAELCNLLNVQAYPHLSKIKSTMGLALNELVKIRYISRWEILPMSSKLGYKIVLQAGEELLRVLDNSRPERREVLDLAQTLLGEGNQSGMTGDQQEALALLEKHGILPAKAGQLVQRFGSDSVMDTVEYLEGQMTSGKRRNIENPAGLIIYSLENGLPVPAGFLSVRRRKEAQENSRLEETKRQDRAEAEVAYMRWIEREQQAAVNEKYPEPALQSLVEKIVAERTHSDENFRRVPQRSRPAVAMQIILKEVKQELALPSFENWLASSSQIDLFS</sequence>
<protein>
    <recommendedName>
        <fullName evidence="3">Replication initiator protein A</fullName>
    </recommendedName>
</protein>
<organism evidence="1 2">
    <name type="scientific">Granulicella aggregans</name>
    <dbReference type="NCBI Taxonomy" id="474949"/>
    <lineage>
        <taxon>Bacteria</taxon>
        <taxon>Pseudomonadati</taxon>
        <taxon>Acidobacteriota</taxon>
        <taxon>Terriglobia</taxon>
        <taxon>Terriglobales</taxon>
        <taxon>Acidobacteriaceae</taxon>
        <taxon>Granulicella</taxon>
    </lineage>
</organism>
<comment type="caution">
    <text evidence="1">The sequence shown here is derived from an EMBL/GenBank/DDBJ whole genome shotgun (WGS) entry which is preliminary data.</text>
</comment>
<keyword evidence="2" id="KW-1185">Reference proteome</keyword>
<evidence type="ECO:0008006" key="3">
    <source>
        <dbReference type="Google" id="ProtNLM"/>
    </source>
</evidence>
<accession>A0A7W8E7D9</accession>
<evidence type="ECO:0000313" key="1">
    <source>
        <dbReference type="EMBL" id="MBB5061622.1"/>
    </source>
</evidence>
<proteinExistence type="predicted"/>
<dbReference type="Proteomes" id="UP000540989">
    <property type="component" value="Unassembled WGS sequence"/>
</dbReference>
<dbReference type="AlphaFoldDB" id="A0A7W8E7D9"/>
<dbReference type="Pfam" id="PF10134">
    <property type="entry name" value="RPA"/>
    <property type="match status" value="1"/>
</dbReference>
<gene>
    <name evidence="1" type="ORF">HDF16_006358</name>
</gene>
<reference evidence="1 2" key="1">
    <citation type="submission" date="2020-08" db="EMBL/GenBank/DDBJ databases">
        <title>Genomic Encyclopedia of Type Strains, Phase IV (KMG-V): Genome sequencing to study the core and pangenomes of soil and plant-associated prokaryotes.</title>
        <authorList>
            <person name="Whitman W."/>
        </authorList>
    </citation>
    <scope>NUCLEOTIDE SEQUENCE [LARGE SCALE GENOMIC DNA]</scope>
    <source>
        <strain evidence="1 2">M8UP14</strain>
    </source>
</reference>
<dbReference type="EMBL" id="JACHIP010000061">
    <property type="protein sequence ID" value="MBB5061622.1"/>
    <property type="molecule type" value="Genomic_DNA"/>
</dbReference>
<dbReference type="InterPro" id="IPR018777">
    <property type="entry name" value="Replication_initiator_prot_A"/>
</dbReference>
<name>A0A7W8E7D9_9BACT</name>
<dbReference type="RefSeq" id="WP_184224590.1">
    <property type="nucleotide sequence ID" value="NZ_JACHIP010000061.1"/>
</dbReference>
<evidence type="ECO:0000313" key="2">
    <source>
        <dbReference type="Proteomes" id="UP000540989"/>
    </source>
</evidence>